<protein>
    <recommendedName>
        <fullName evidence="10">Large-conductance mechanosensitive channel</fullName>
    </recommendedName>
</protein>
<comment type="caution">
    <text evidence="11">The sequence shown here is derived from an EMBL/GenBank/DDBJ whole genome shotgun (WGS) entry which is preliminary data.</text>
</comment>
<dbReference type="Proteomes" id="UP000308230">
    <property type="component" value="Unassembled WGS sequence"/>
</dbReference>
<comment type="subcellular location">
    <subcellularLocation>
        <location evidence="1 10">Cell membrane</location>
        <topology evidence="1 10">Multi-pass membrane protein</topology>
    </subcellularLocation>
</comment>
<evidence type="ECO:0000256" key="3">
    <source>
        <dbReference type="ARBA" id="ARBA00022448"/>
    </source>
</evidence>
<dbReference type="PANTHER" id="PTHR30266:SF2">
    <property type="entry name" value="LARGE-CONDUCTANCE MECHANOSENSITIVE CHANNEL"/>
    <property type="match status" value="1"/>
</dbReference>
<keyword evidence="6 10" id="KW-1133">Transmembrane helix</keyword>
<dbReference type="InterPro" id="IPR019823">
    <property type="entry name" value="Mechanosensitive_channel_CS"/>
</dbReference>
<dbReference type="SUPFAM" id="SSF81330">
    <property type="entry name" value="Gated mechanosensitive channel"/>
    <property type="match status" value="1"/>
</dbReference>
<evidence type="ECO:0000256" key="9">
    <source>
        <dbReference type="ARBA" id="ARBA00023303"/>
    </source>
</evidence>
<evidence type="ECO:0000256" key="2">
    <source>
        <dbReference type="ARBA" id="ARBA00007254"/>
    </source>
</evidence>
<comment type="similarity">
    <text evidence="2 10">Belongs to the MscL family.</text>
</comment>
<dbReference type="RefSeq" id="WP_138127450.1">
    <property type="nucleotide sequence ID" value="NZ_SWLG01000009.1"/>
</dbReference>
<evidence type="ECO:0000256" key="4">
    <source>
        <dbReference type="ARBA" id="ARBA00022475"/>
    </source>
</evidence>
<gene>
    <name evidence="10 11" type="primary">mscL</name>
    <name evidence="11" type="ORF">FCL54_14490</name>
</gene>
<name>A0A5R9F4Z7_9BACL</name>
<keyword evidence="8 10" id="KW-0472">Membrane</keyword>
<evidence type="ECO:0000256" key="6">
    <source>
        <dbReference type="ARBA" id="ARBA00022989"/>
    </source>
</evidence>
<evidence type="ECO:0000256" key="10">
    <source>
        <dbReference type="HAMAP-Rule" id="MF_00115"/>
    </source>
</evidence>
<dbReference type="PANTHER" id="PTHR30266">
    <property type="entry name" value="MECHANOSENSITIVE CHANNEL MSCL"/>
    <property type="match status" value="1"/>
</dbReference>
<dbReference type="Pfam" id="PF01741">
    <property type="entry name" value="MscL"/>
    <property type="match status" value="1"/>
</dbReference>
<feature type="transmembrane region" description="Helical" evidence="10">
    <location>
        <begin position="83"/>
        <end position="101"/>
    </location>
</feature>
<dbReference type="EMBL" id="SWLG01000009">
    <property type="protein sequence ID" value="TLS36718.1"/>
    <property type="molecule type" value="Genomic_DNA"/>
</dbReference>
<comment type="function">
    <text evidence="10">Channel that opens in response to stretch forces in the membrane lipid bilayer. May participate in the regulation of osmotic pressure changes within the cell.</text>
</comment>
<dbReference type="AlphaFoldDB" id="A0A5R9F4Z7"/>
<evidence type="ECO:0000256" key="5">
    <source>
        <dbReference type="ARBA" id="ARBA00022692"/>
    </source>
</evidence>
<reference evidence="11 12" key="1">
    <citation type="submission" date="2019-04" db="EMBL/GenBank/DDBJ databases">
        <title>Bacillus caeni sp. nov., a bacterium isolated from mangrove sediment.</title>
        <authorList>
            <person name="Huang H."/>
            <person name="Mo K."/>
            <person name="Hu Y."/>
        </authorList>
    </citation>
    <scope>NUCLEOTIDE SEQUENCE [LARGE SCALE GENOMIC DNA]</scope>
    <source>
        <strain evidence="11 12">HB172195</strain>
    </source>
</reference>
<dbReference type="InterPro" id="IPR037673">
    <property type="entry name" value="MSC/AndL"/>
</dbReference>
<dbReference type="NCBIfam" id="TIGR00220">
    <property type="entry name" value="mscL"/>
    <property type="match status" value="1"/>
</dbReference>
<dbReference type="PRINTS" id="PR01264">
    <property type="entry name" value="MECHCHANNEL"/>
</dbReference>
<dbReference type="InterPro" id="IPR036019">
    <property type="entry name" value="MscL_channel"/>
</dbReference>
<dbReference type="HAMAP" id="MF_00115">
    <property type="entry name" value="MscL"/>
    <property type="match status" value="1"/>
</dbReference>
<evidence type="ECO:0000256" key="8">
    <source>
        <dbReference type="ARBA" id="ARBA00023136"/>
    </source>
</evidence>
<evidence type="ECO:0000256" key="1">
    <source>
        <dbReference type="ARBA" id="ARBA00004651"/>
    </source>
</evidence>
<keyword evidence="5 10" id="KW-0812">Transmembrane</keyword>
<dbReference type="OrthoDB" id="9810350at2"/>
<dbReference type="PROSITE" id="PS01327">
    <property type="entry name" value="MSCL"/>
    <property type="match status" value="1"/>
</dbReference>
<evidence type="ECO:0000313" key="11">
    <source>
        <dbReference type="EMBL" id="TLS36718.1"/>
    </source>
</evidence>
<dbReference type="GO" id="GO:0008381">
    <property type="term" value="F:mechanosensitive monoatomic ion channel activity"/>
    <property type="evidence" value="ECO:0007669"/>
    <property type="project" value="UniProtKB-UniRule"/>
</dbReference>
<accession>A0A5R9F4Z7</accession>
<keyword evidence="9 10" id="KW-0407">Ion channel</keyword>
<keyword evidence="12" id="KW-1185">Reference proteome</keyword>
<keyword evidence="3 10" id="KW-0813">Transport</keyword>
<keyword evidence="4 10" id="KW-1003">Cell membrane</keyword>
<comment type="subunit">
    <text evidence="10">Homopentamer.</text>
</comment>
<dbReference type="Gene3D" id="1.10.1200.120">
    <property type="entry name" value="Large-conductance mechanosensitive channel, MscL, domain 1"/>
    <property type="match status" value="1"/>
</dbReference>
<keyword evidence="7 10" id="KW-0406">Ion transport</keyword>
<organism evidence="11 12">
    <name type="scientific">Exobacillus caeni</name>
    <dbReference type="NCBI Taxonomy" id="2574798"/>
    <lineage>
        <taxon>Bacteria</taxon>
        <taxon>Bacillati</taxon>
        <taxon>Bacillota</taxon>
        <taxon>Bacilli</taxon>
        <taxon>Bacillales</taxon>
        <taxon>Guptibacillaceae</taxon>
        <taxon>Exobacillus</taxon>
    </lineage>
</organism>
<evidence type="ECO:0000313" key="12">
    <source>
        <dbReference type="Proteomes" id="UP000308230"/>
    </source>
</evidence>
<sequence length="150" mass="16659">MLKGFKNFTNRGNIVDLAVAVVIGTAFGKIVDSLVEDIIMPPIGLLLGKVDFSKLYINLTDTHYDSLAQAKEAGAPTINYGQFINNVIDFFIIALVIYFLVKQWKKVYHNEEEAPAEKDCPFCLSSIPEDAVRCPECTSHLPQQAPVPEE</sequence>
<feature type="transmembrane region" description="Helical" evidence="10">
    <location>
        <begin position="12"/>
        <end position="31"/>
    </location>
</feature>
<dbReference type="InterPro" id="IPR001185">
    <property type="entry name" value="MS_channel"/>
</dbReference>
<proteinExistence type="inferred from homology"/>
<evidence type="ECO:0000256" key="7">
    <source>
        <dbReference type="ARBA" id="ARBA00023065"/>
    </source>
</evidence>
<dbReference type="GO" id="GO:0005886">
    <property type="term" value="C:plasma membrane"/>
    <property type="evidence" value="ECO:0007669"/>
    <property type="project" value="UniProtKB-SubCell"/>
</dbReference>